<dbReference type="EMBL" id="BJCL01000010">
    <property type="protein sequence ID" value="GCL64682.1"/>
    <property type="molecule type" value="Genomic_DNA"/>
</dbReference>
<name>A0A480AWV9_9BURK</name>
<dbReference type="AlphaFoldDB" id="A0A480AWV9"/>
<dbReference type="Proteomes" id="UP000301751">
    <property type="component" value="Unassembled WGS sequence"/>
</dbReference>
<dbReference type="InterPro" id="IPR036388">
    <property type="entry name" value="WH-like_DNA-bd_sf"/>
</dbReference>
<dbReference type="GO" id="GO:0003677">
    <property type="term" value="F:DNA binding"/>
    <property type="evidence" value="ECO:0007669"/>
    <property type="project" value="InterPro"/>
</dbReference>
<dbReference type="SUPFAM" id="SSF46894">
    <property type="entry name" value="C-terminal effector domain of the bipartite response regulators"/>
    <property type="match status" value="1"/>
</dbReference>
<dbReference type="GO" id="GO:0006355">
    <property type="term" value="P:regulation of DNA-templated transcription"/>
    <property type="evidence" value="ECO:0007669"/>
    <property type="project" value="InterPro"/>
</dbReference>
<evidence type="ECO:0000259" key="1">
    <source>
        <dbReference type="SMART" id="SM00421"/>
    </source>
</evidence>
<gene>
    <name evidence="2" type="ORF">AQPW35_37630</name>
</gene>
<sequence>MQSGHAIRVATAHGDANMLDLLDTPKANASDLFAALGAPAIPQRSRGYNGPERRGAASLQHRRMAQMLDTLDYGMLLVSESLEVVHINKAARRDMDEHHPLQWLGGQLQARLQQDQQPLRDALVGATQRGLRRLLQLGDSQGPSRQRISVAVVPLPALGSDDQPGAAVLLGKRQVCEELTVEWFARAHGLTMAETTVIKGLCADLTPHEIAARQGVGLATIRTQIGSIRIKTGAGSIRALVQQVALLPPLVSALQGASAPRLQDRVLHS</sequence>
<dbReference type="SMART" id="SM00421">
    <property type="entry name" value="HTH_LUXR"/>
    <property type="match status" value="1"/>
</dbReference>
<feature type="domain" description="HTH luxR-type" evidence="1">
    <location>
        <begin position="187"/>
        <end position="244"/>
    </location>
</feature>
<proteinExistence type="predicted"/>
<dbReference type="InterPro" id="IPR000792">
    <property type="entry name" value="Tscrpt_reg_LuxR_C"/>
</dbReference>
<keyword evidence="3" id="KW-1185">Reference proteome</keyword>
<dbReference type="Gene3D" id="1.10.10.10">
    <property type="entry name" value="Winged helix-like DNA-binding domain superfamily/Winged helix DNA-binding domain"/>
    <property type="match status" value="1"/>
</dbReference>
<comment type="caution">
    <text evidence="2">The sequence shown here is derived from an EMBL/GenBank/DDBJ whole genome shotgun (WGS) entry which is preliminary data.</text>
</comment>
<evidence type="ECO:0000313" key="2">
    <source>
        <dbReference type="EMBL" id="GCL64682.1"/>
    </source>
</evidence>
<reference evidence="3" key="1">
    <citation type="submission" date="2019-03" db="EMBL/GenBank/DDBJ databases">
        <title>Aquabacterium pictum sp.nov., the first bacteriochlorophyll a-containing freshwater bacterium in the genus Aquabacterium of the class Betaproteobacteria.</title>
        <authorList>
            <person name="Hirose S."/>
            <person name="Tank M."/>
            <person name="Hara E."/>
            <person name="Tamaki H."/>
            <person name="Takaichi S."/>
            <person name="Haruta S."/>
            <person name="Hanada S."/>
        </authorList>
    </citation>
    <scope>NUCLEOTIDE SEQUENCE [LARGE SCALE GENOMIC DNA]</scope>
    <source>
        <strain evidence="3">W35</strain>
    </source>
</reference>
<dbReference type="InterPro" id="IPR016032">
    <property type="entry name" value="Sig_transdc_resp-reg_C-effctor"/>
</dbReference>
<accession>A0A480AWV9</accession>
<evidence type="ECO:0000313" key="3">
    <source>
        <dbReference type="Proteomes" id="UP000301751"/>
    </source>
</evidence>
<organism evidence="2 3">
    <name type="scientific">Pseudaquabacterium pictum</name>
    <dbReference type="NCBI Taxonomy" id="2315236"/>
    <lineage>
        <taxon>Bacteria</taxon>
        <taxon>Pseudomonadati</taxon>
        <taxon>Pseudomonadota</taxon>
        <taxon>Betaproteobacteria</taxon>
        <taxon>Burkholderiales</taxon>
        <taxon>Sphaerotilaceae</taxon>
        <taxon>Pseudaquabacterium</taxon>
    </lineage>
</organism>
<protein>
    <recommendedName>
        <fullName evidence="1">HTH luxR-type domain-containing protein</fullName>
    </recommendedName>
</protein>